<evidence type="ECO:0000256" key="2">
    <source>
        <dbReference type="SAM" id="MobiDB-lite"/>
    </source>
</evidence>
<gene>
    <name evidence="6" type="ORF">LUZ63_016381</name>
</gene>
<evidence type="ECO:0000259" key="5">
    <source>
        <dbReference type="Pfam" id="PF21530"/>
    </source>
</evidence>
<feature type="region of interest" description="Disordered" evidence="2">
    <location>
        <begin position="414"/>
        <end position="440"/>
    </location>
</feature>
<dbReference type="PANTHER" id="PTHR10492:SF94">
    <property type="entry name" value="ATP-DEPENDENT DNA HELICASE"/>
    <property type="match status" value="1"/>
</dbReference>
<dbReference type="InterPro" id="IPR010285">
    <property type="entry name" value="DNA_helicase_pif1-like_DEAD"/>
</dbReference>
<feature type="region of interest" description="Disordered" evidence="2">
    <location>
        <begin position="219"/>
        <end position="238"/>
    </location>
</feature>
<comment type="similarity">
    <text evidence="1">Belongs to the helicase family.</text>
</comment>
<accession>A0A9P9Z9T5</accession>
<evidence type="ECO:0000313" key="6">
    <source>
        <dbReference type="EMBL" id="KAJ1684991.1"/>
    </source>
</evidence>
<feature type="compositionally biased region" description="Polar residues" evidence="2">
    <location>
        <begin position="102"/>
        <end position="119"/>
    </location>
</feature>
<evidence type="ECO:0000259" key="4">
    <source>
        <dbReference type="Pfam" id="PF14214"/>
    </source>
</evidence>
<proteinExistence type="inferred from homology"/>
<dbReference type="GO" id="GO:0006281">
    <property type="term" value="P:DNA repair"/>
    <property type="evidence" value="ECO:0007669"/>
    <property type="project" value="UniProtKB-KW"/>
</dbReference>
<feature type="domain" description="DNA helicase Pif1-like DEAD-box helicase" evidence="3">
    <location>
        <begin position="1071"/>
        <end position="1216"/>
    </location>
</feature>
<dbReference type="EC" id="5.6.2.3" evidence="1"/>
<dbReference type="OrthoDB" id="667739at2759"/>
<keyword evidence="1" id="KW-0234">DNA repair</keyword>
<dbReference type="GO" id="GO:0043139">
    <property type="term" value="F:5'-3' DNA helicase activity"/>
    <property type="evidence" value="ECO:0007669"/>
    <property type="project" value="UniProtKB-EC"/>
</dbReference>
<name>A0A9P9Z9T5_9POAL</name>
<comment type="cofactor">
    <cofactor evidence="1">
        <name>Mg(2+)</name>
        <dbReference type="ChEBI" id="CHEBI:18420"/>
    </cofactor>
</comment>
<dbReference type="InterPro" id="IPR049163">
    <property type="entry name" value="Pif1-like_2B_dom"/>
</dbReference>
<feature type="compositionally biased region" description="Polar residues" evidence="2">
    <location>
        <begin position="220"/>
        <end position="233"/>
    </location>
</feature>
<dbReference type="GO" id="GO:0006310">
    <property type="term" value="P:DNA recombination"/>
    <property type="evidence" value="ECO:0007669"/>
    <property type="project" value="UniProtKB-KW"/>
</dbReference>
<keyword evidence="1" id="KW-0547">Nucleotide-binding</keyword>
<organism evidence="6 7">
    <name type="scientific">Rhynchospora breviuscula</name>
    <dbReference type="NCBI Taxonomy" id="2022672"/>
    <lineage>
        <taxon>Eukaryota</taxon>
        <taxon>Viridiplantae</taxon>
        <taxon>Streptophyta</taxon>
        <taxon>Embryophyta</taxon>
        <taxon>Tracheophyta</taxon>
        <taxon>Spermatophyta</taxon>
        <taxon>Magnoliopsida</taxon>
        <taxon>Liliopsida</taxon>
        <taxon>Poales</taxon>
        <taxon>Cyperaceae</taxon>
        <taxon>Cyperoideae</taxon>
        <taxon>Rhynchosporeae</taxon>
        <taxon>Rhynchospora</taxon>
    </lineage>
</organism>
<evidence type="ECO:0000259" key="3">
    <source>
        <dbReference type="Pfam" id="PF05970"/>
    </source>
</evidence>
<comment type="catalytic activity">
    <reaction evidence="1">
        <text>ATP + H2O = ADP + phosphate + H(+)</text>
        <dbReference type="Rhea" id="RHEA:13065"/>
        <dbReference type="ChEBI" id="CHEBI:15377"/>
        <dbReference type="ChEBI" id="CHEBI:15378"/>
        <dbReference type="ChEBI" id="CHEBI:30616"/>
        <dbReference type="ChEBI" id="CHEBI:43474"/>
        <dbReference type="ChEBI" id="CHEBI:456216"/>
        <dbReference type="EC" id="5.6.2.3"/>
    </reaction>
</comment>
<dbReference type="Gene3D" id="3.40.50.300">
    <property type="entry name" value="P-loop containing nucleotide triphosphate hydrolases"/>
    <property type="match status" value="1"/>
</dbReference>
<dbReference type="Pfam" id="PF05970">
    <property type="entry name" value="PIF1"/>
    <property type="match status" value="1"/>
</dbReference>
<reference evidence="6" key="1">
    <citation type="journal article" date="2022" name="Cell">
        <title>Repeat-based holocentromeres influence genome architecture and karyotype evolution.</title>
        <authorList>
            <person name="Hofstatter P.G."/>
            <person name="Thangavel G."/>
            <person name="Lux T."/>
            <person name="Neumann P."/>
            <person name="Vondrak T."/>
            <person name="Novak P."/>
            <person name="Zhang M."/>
            <person name="Costa L."/>
            <person name="Castellani M."/>
            <person name="Scott A."/>
            <person name="Toegelov H."/>
            <person name="Fuchs J."/>
            <person name="Mata-Sucre Y."/>
            <person name="Dias Y."/>
            <person name="Vanzela A.L.L."/>
            <person name="Huettel B."/>
            <person name="Almeida C.C.S."/>
            <person name="Simkova H."/>
            <person name="Souza G."/>
            <person name="Pedrosa-Harand A."/>
            <person name="Macas J."/>
            <person name="Mayer K.F.X."/>
            <person name="Houben A."/>
            <person name="Marques A."/>
        </authorList>
    </citation>
    <scope>NUCLEOTIDE SEQUENCE</scope>
    <source>
        <strain evidence="6">RhyBre1mFocal</strain>
    </source>
</reference>
<comment type="caution">
    <text evidence="6">The sequence shown here is derived from an EMBL/GenBank/DDBJ whole genome shotgun (WGS) entry which is preliminary data.</text>
</comment>
<evidence type="ECO:0000313" key="7">
    <source>
        <dbReference type="Proteomes" id="UP001151287"/>
    </source>
</evidence>
<keyword evidence="1" id="KW-0067">ATP-binding</keyword>
<protein>
    <recommendedName>
        <fullName evidence="1">ATP-dependent DNA helicase</fullName>
        <ecNumber evidence="1">5.6.2.3</ecNumber>
    </recommendedName>
</protein>
<dbReference type="InterPro" id="IPR027417">
    <property type="entry name" value="P-loop_NTPase"/>
</dbReference>
<evidence type="ECO:0000256" key="1">
    <source>
        <dbReference type="RuleBase" id="RU363044"/>
    </source>
</evidence>
<feature type="domain" description="Helitron helicase-like" evidence="4">
    <location>
        <begin position="451"/>
        <end position="638"/>
    </location>
</feature>
<dbReference type="Pfam" id="PF14214">
    <property type="entry name" value="Helitron_like_N"/>
    <property type="match status" value="1"/>
</dbReference>
<dbReference type="GO" id="GO:0000723">
    <property type="term" value="P:telomere maintenance"/>
    <property type="evidence" value="ECO:0007669"/>
    <property type="project" value="InterPro"/>
</dbReference>
<keyword evidence="1" id="KW-0347">Helicase</keyword>
<keyword evidence="1" id="KW-0233">DNA recombination</keyword>
<dbReference type="Proteomes" id="UP001151287">
    <property type="component" value="Unassembled WGS sequence"/>
</dbReference>
<feature type="region of interest" description="Disordered" evidence="2">
    <location>
        <begin position="91"/>
        <end position="123"/>
    </location>
</feature>
<sequence>MDKMKVKNFNELDSNCVSWTLTKVRVKLELTLHDMYPAKRQLFILLDSSVQPVSRLLAELSNTKKVDLTSDSKKARLKEQMRGYRKRAIESSRMPSGGGVNFCNSAKSSSNDIQSSAPTNDDAGAELNILSDSSTALANEVSEVPRDHVGAEVNILFDSKKAARKSEMHDNRKRAHGNISTALASDASEVPRGEVGEVDDRDETGDLVITPLDFEDWANDTPSPTFTNGQSTDDPLAAEEDPYDFVYDNLPTGQIVLRKVKNCTNCKAKRFQYEFPTFCCMNGKVELTGNEIPDKLAIVKTLMEVFLHNPYAQNFKRLGEMQSLDNVGITLNASVELDQRRYNKPTASQVGAIWVEGNEENATYKRSIKIYDKNDSSIRIQCYWGIYDPLSYPLFFPNGEVGWHDKILRKNMTSAEDDAHAEDDTHAEEGEDSIEMENAEKGKGTVSMREYYCYKLQIRLERSLILLGGRLLQQFVVDMYIKMETCRLDYHRKNQMRIRADLYQGIMDSIHSGEVRASQTGKRIMLPGSFIGGPRDMQRRYLDAMALVQRFGKPDIFLTMTCNPEWDEIRNELLPGQTAQDWPDLTARVFRAKLEDLKKYLFGDSGKKNKKPFFGEVAAHVYVVEFHKRGLPHAHFLIILKSHCKILNPDQYDKIVCAEIPDPKRYPVLISKDSYPVYRRRDNGRKFRVRGCDLDNRWVSPYNPHLLMRYNCHINVEICSSIRAVKYLFKYIYKGHDCAEVYVGTRGKEGETIDEIKIFQDARWVGAPEAVWRIFRFPLSEIKPSVRSLQLHTPDQQMVFYKDNDNLENVSQRDKVKRTMLTEFFEANKRFPEAKQYLYREFPEHFTWDESRKVWKRRQRGGEIGRVIFAKISDAERYYLRTLLNHRRGPESYEDLLMVDGIQHLTFQDAADAMGLIENDESLSECLYEAATYQMPSALRRLFATILTFCEGAKARELWDRHFIDMSEDYRRRYSSDEMVEQRTLIDISRYLESMGRHLENYNLPELYENAELDDHGNFQEVTDEERVNVSEEDLRAHGSLNPEQLSAFEEIMKHVTEKKPGAFFVDGPGGTAANNMLRGRTAHSRFKIHINLEGTPMCTVSKQSAIAELLRRATLIIWDEASMSKRQAVEALDRTLHDVTDSRHPFGGKIVVFGGDFRQVLPVVRRGTKAQIIDATLPMSPLWTYIKKRKLTRNMRASSDPWFAQFLLNVGDGTEPSIGNDFIRVPNEMIIPYTTEEESVNELIETVFPSLNENGHRTDYIASRAILSTKNEYVDKLNKHMIESYPGEELIYHSIDTAVDDARGNYPSEFLNSLTPNGLPPHILKLKKGCPVILLRNLDPANGLCNGTRLVCWNFQRNVIDAEITTGGHVGKRIFIPRIPLSPADDDLFPFRFKRK</sequence>
<dbReference type="PANTHER" id="PTHR10492">
    <property type="match status" value="1"/>
</dbReference>
<dbReference type="GO" id="GO:0005524">
    <property type="term" value="F:ATP binding"/>
    <property type="evidence" value="ECO:0007669"/>
    <property type="project" value="UniProtKB-KW"/>
</dbReference>
<dbReference type="GO" id="GO:0016787">
    <property type="term" value="F:hydrolase activity"/>
    <property type="evidence" value="ECO:0007669"/>
    <property type="project" value="UniProtKB-KW"/>
</dbReference>
<keyword evidence="1" id="KW-0378">Hydrolase</keyword>
<dbReference type="InterPro" id="IPR025476">
    <property type="entry name" value="Helitron_helicase-like"/>
</dbReference>
<keyword evidence="7" id="KW-1185">Reference proteome</keyword>
<dbReference type="Pfam" id="PF21530">
    <property type="entry name" value="Pif1_2B_dom"/>
    <property type="match status" value="1"/>
</dbReference>
<feature type="domain" description="DNA helicase Pif1-like 2B" evidence="5">
    <location>
        <begin position="1310"/>
        <end position="1354"/>
    </location>
</feature>
<dbReference type="SUPFAM" id="SSF52540">
    <property type="entry name" value="P-loop containing nucleoside triphosphate hydrolases"/>
    <property type="match status" value="2"/>
</dbReference>
<keyword evidence="1" id="KW-0227">DNA damage</keyword>
<dbReference type="EMBL" id="JAMQYH010000005">
    <property type="protein sequence ID" value="KAJ1684991.1"/>
    <property type="molecule type" value="Genomic_DNA"/>
</dbReference>